<gene>
    <name evidence="2" type="ORF">K466DRAFT_472481</name>
</gene>
<organism evidence="2 3">
    <name type="scientific">Polyporus arcularius HHB13444</name>
    <dbReference type="NCBI Taxonomy" id="1314778"/>
    <lineage>
        <taxon>Eukaryota</taxon>
        <taxon>Fungi</taxon>
        <taxon>Dikarya</taxon>
        <taxon>Basidiomycota</taxon>
        <taxon>Agaricomycotina</taxon>
        <taxon>Agaricomycetes</taxon>
        <taxon>Polyporales</taxon>
        <taxon>Polyporaceae</taxon>
        <taxon>Polyporus</taxon>
    </lineage>
</organism>
<feature type="non-terminal residue" evidence="2">
    <location>
        <position position="88"/>
    </location>
</feature>
<dbReference type="InParanoid" id="A0A5C3NRQ2"/>
<dbReference type="EMBL" id="ML211893">
    <property type="protein sequence ID" value="TFK79921.1"/>
    <property type="molecule type" value="Genomic_DNA"/>
</dbReference>
<keyword evidence="3" id="KW-1185">Reference proteome</keyword>
<evidence type="ECO:0000313" key="3">
    <source>
        <dbReference type="Proteomes" id="UP000308197"/>
    </source>
</evidence>
<accession>A0A5C3NRQ2</accession>
<feature type="signal peptide" evidence="1">
    <location>
        <begin position="1"/>
        <end position="21"/>
    </location>
</feature>
<reference evidence="2 3" key="1">
    <citation type="journal article" date="2019" name="Nat. Ecol. Evol.">
        <title>Megaphylogeny resolves global patterns of mushroom evolution.</title>
        <authorList>
            <person name="Varga T."/>
            <person name="Krizsan K."/>
            <person name="Foldi C."/>
            <person name="Dima B."/>
            <person name="Sanchez-Garcia M."/>
            <person name="Sanchez-Ramirez S."/>
            <person name="Szollosi G.J."/>
            <person name="Szarkandi J.G."/>
            <person name="Papp V."/>
            <person name="Albert L."/>
            <person name="Andreopoulos W."/>
            <person name="Angelini C."/>
            <person name="Antonin V."/>
            <person name="Barry K.W."/>
            <person name="Bougher N.L."/>
            <person name="Buchanan P."/>
            <person name="Buyck B."/>
            <person name="Bense V."/>
            <person name="Catcheside P."/>
            <person name="Chovatia M."/>
            <person name="Cooper J."/>
            <person name="Damon W."/>
            <person name="Desjardin D."/>
            <person name="Finy P."/>
            <person name="Geml J."/>
            <person name="Haridas S."/>
            <person name="Hughes K."/>
            <person name="Justo A."/>
            <person name="Karasinski D."/>
            <person name="Kautmanova I."/>
            <person name="Kiss B."/>
            <person name="Kocsube S."/>
            <person name="Kotiranta H."/>
            <person name="LaButti K.M."/>
            <person name="Lechner B.E."/>
            <person name="Liimatainen K."/>
            <person name="Lipzen A."/>
            <person name="Lukacs Z."/>
            <person name="Mihaltcheva S."/>
            <person name="Morgado L.N."/>
            <person name="Niskanen T."/>
            <person name="Noordeloos M.E."/>
            <person name="Ohm R.A."/>
            <person name="Ortiz-Santana B."/>
            <person name="Ovrebo C."/>
            <person name="Racz N."/>
            <person name="Riley R."/>
            <person name="Savchenko A."/>
            <person name="Shiryaev A."/>
            <person name="Soop K."/>
            <person name="Spirin V."/>
            <person name="Szebenyi C."/>
            <person name="Tomsovsky M."/>
            <person name="Tulloss R.E."/>
            <person name="Uehling J."/>
            <person name="Grigoriev I.V."/>
            <person name="Vagvolgyi C."/>
            <person name="Papp T."/>
            <person name="Martin F.M."/>
            <person name="Miettinen O."/>
            <person name="Hibbett D.S."/>
            <person name="Nagy L.G."/>
        </authorList>
    </citation>
    <scope>NUCLEOTIDE SEQUENCE [LARGE SCALE GENOMIC DNA]</scope>
    <source>
        <strain evidence="2 3">HHB13444</strain>
    </source>
</reference>
<sequence>MQPFIVALLLVVAVSHTLVEAAQIDITFLLAGIKAILCGALLWSNVSLGMAPSLTDAQSELLHSLPADIRSVIKNLQLEPDIIRYAVC</sequence>
<evidence type="ECO:0000256" key="1">
    <source>
        <dbReference type="SAM" id="SignalP"/>
    </source>
</evidence>
<dbReference type="AlphaFoldDB" id="A0A5C3NRQ2"/>
<keyword evidence="1" id="KW-0732">Signal</keyword>
<feature type="chain" id="PRO_5022681992" evidence="1">
    <location>
        <begin position="22"/>
        <end position="88"/>
    </location>
</feature>
<evidence type="ECO:0000313" key="2">
    <source>
        <dbReference type="EMBL" id="TFK79921.1"/>
    </source>
</evidence>
<proteinExistence type="predicted"/>
<name>A0A5C3NRQ2_9APHY</name>
<protein>
    <submittedName>
        <fullName evidence="2">Uncharacterized protein</fullName>
    </submittedName>
</protein>
<dbReference type="Proteomes" id="UP000308197">
    <property type="component" value="Unassembled WGS sequence"/>
</dbReference>